<reference evidence="3 4" key="1">
    <citation type="journal article" date="2018" name="Microb. Genom.">
        <title>Expanding an expanded genome: long-read sequencing of Trypanosoma cruzi.</title>
        <authorList>
            <person name="Berna L."/>
            <person name="Rodriguez M."/>
            <person name="Chiribao M.L."/>
            <person name="Parodi-Talice A."/>
            <person name="Pita S."/>
            <person name="Rijo G."/>
            <person name="Alvarez-Valin F."/>
            <person name="Robello C."/>
        </authorList>
    </citation>
    <scope>NUCLEOTIDE SEQUENCE [LARGE SCALE GENOMIC DNA]</scope>
    <source>
        <strain evidence="3 4">TCC</strain>
    </source>
</reference>
<feature type="signal peptide" evidence="2">
    <location>
        <begin position="1"/>
        <end position="23"/>
    </location>
</feature>
<feature type="chain" id="PRO_5030059007" evidence="2">
    <location>
        <begin position="24"/>
        <end position="247"/>
    </location>
</feature>
<dbReference type="VEuPathDB" id="TriTrypDB:TcCL_Unassigned03248"/>
<dbReference type="VEuPathDB" id="TriTrypDB:ECC02_009892"/>
<dbReference type="Proteomes" id="UP000246078">
    <property type="component" value="Unassembled WGS sequence"/>
</dbReference>
<feature type="compositionally biased region" description="Polar residues" evidence="1">
    <location>
        <begin position="69"/>
        <end position="84"/>
    </location>
</feature>
<proteinExistence type="predicted"/>
<dbReference type="VEuPathDB" id="TriTrypDB:C3747_30g319"/>
<dbReference type="VEuPathDB" id="TriTrypDB:C4B63_215g12"/>
<feature type="compositionally biased region" description="Low complexity" evidence="1">
    <location>
        <begin position="98"/>
        <end position="112"/>
    </location>
</feature>
<dbReference type="VEuPathDB" id="TriTrypDB:TcCLB.504155.140"/>
<organism evidence="3 4">
    <name type="scientific">Trypanosoma cruzi</name>
    <dbReference type="NCBI Taxonomy" id="5693"/>
    <lineage>
        <taxon>Eukaryota</taxon>
        <taxon>Discoba</taxon>
        <taxon>Euglenozoa</taxon>
        <taxon>Kinetoplastea</taxon>
        <taxon>Metakinetoplastina</taxon>
        <taxon>Trypanosomatida</taxon>
        <taxon>Trypanosomatidae</taxon>
        <taxon>Trypanosoma</taxon>
        <taxon>Schizotrypanum</taxon>
    </lineage>
</organism>
<dbReference type="VEuPathDB" id="TriTrypDB:TcCLB.508295.80"/>
<dbReference type="VEuPathDB" id="TriTrypDB:BCY84_22514"/>
<dbReference type="AlphaFoldDB" id="A0A2V2X355"/>
<gene>
    <name evidence="3" type="ORF">C3747_30g319</name>
</gene>
<evidence type="ECO:0000313" key="3">
    <source>
        <dbReference type="EMBL" id="PWV15290.1"/>
    </source>
</evidence>
<feature type="region of interest" description="Disordered" evidence="1">
    <location>
        <begin position="28"/>
        <end position="164"/>
    </location>
</feature>
<protein>
    <submittedName>
        <fullName evidence="3">Putative mucin TcMUCII</fullName>
    </submittedName>
</protein>
<dbReference type="VEuPathDB" id="TriTrypDB:ECC02_009833"/>
<comment type="caution">
    <text evidence="3">The sequence shown here is derived from an EMBL/GenBank/DDBJ whole genome shotgun (WGS) entry which is preliminary data.</text>
</comment>
<accession>A0A2V2X355</accession>
<keyword evidence="2" id="KW-0732">Signal</keyword>
<evidence type="ECO:0000256" key="1">
    <source>
        <dbReference type="SAM" id="MobiDB-lite"/>
    </source>
</evidence>
<name>A0A2V2X355_TRYCR</name>
<evidence type="ECO:0000256" key="2">
    <source>
        <dbReference type="SAM" id="SignalP"/>
    </source>
</evidence>
<evidence type="ECO:0000313" key="4">
    <source>
        <dbReference type="Proteomes" id="UP000246078"/>
    </source>
</evidence>
<dbReference type="VEuPathDB" id="TriTrypDB:TCDM_12126"/>
<dbReference type="EMBL" id="PRFC01000030">
    <property type="protein sequence ID" value="PWV15290.1"/>
    <property type="molecule type" value="Genomic_DNA"/>
</dbReference>
<dbReference type="VEuPathDB" id="TriTrypDB:TcG_12833"/>
<sequence>MMTCRLLCALLVLALCCCPSVCATDAQPKVDVESSSQTTTTNKTQLPDTKEMSAPKNNVGVVQPPSPLDPSQGTAGHSDTSTTGFVAKPGNDGGEGPGSSSTGTNPNGVSNTLQADGNKGTKGSSSHKRLSEEQANSESEDSTEETTTTTTTRQPQLRPPPLRRRRQVLLRLQRRQPPRPPTHRRVFAKLTAASAALRGCVPRCCSPYPRWRTTLWTEGVCAGCACQHSTAGICARVLWPDVINKRK</sequence>
<feature type="compositionally biased region" description="Low complexity" evidence="1">
    <location>
        <begin position="146"/>
        <end position="156"/>
    </location>
</feature>